<organism evidence="3">
    <name type="scientific">Brugia pahangi</name>
    <name type="common">Filarial nematode worm</name>
    <dbReference type="NCBI Taxonomy" id="6280"/>
    <lineage>
        <taxon>Eukaryota</taxon>
        <taxon>Metazoa</taxon>
        <taxon>Ecdysozoa</taxon>
        <taxon>Nematoda</taxon>
        <taxon>Chromadorea</taxon>
        <taxon>Rhabditida</taxon>
        <taxon>Spirurina</taxon>
        <taxon>Spiruromorpha</taxon>
        <taxon>Filarioidea</taxon>
        <taxon>Onchocercidae</taxon>
        <taxon>Brugia</taxon>
    </lineage>
</organism>
<reference evidence="1 2" key="2">
    <citation type="submission" date="2018-11" db="EMBL/GenBank/DDBJ databases">
        <authorList>
            <consortium name="Pathogen Informatics"/>
        </authorList>
    </citation>
    <scope>NUCLEOTIDE SEQUENCE [LARGE SCALE GENOMIC DNA]</scope>
</reference>
<evidence type="ECO:0000313" key="1">
    <source>
        <dbReference type="EMBL" id="VDN85488.1"/>
    </source>
</evidence>
<evidence type="ECO:0000313" key="3">
    <source>
        <dbReference type="WBParaSite" id="BPAG_0000433801-mRNA-1"/>
    </source>
</evidence>
<proteinExistence type="predicted"/>
<name>A0A0N4T801_BRUPA</name>
<protein>
    <submittedName>
        <fullName evidence="3">Secreted protein</fullName>
    </submittedName>
</protein>
<dbReference type="AlphaFoldDB" id="A0A0N4T801"/>
<dbReference type="EMBL" id="UZAD01001973">
    <property type="protein sequence ID" value="VDN85488.1"/>
    <property type="molecule type" value="Genomic_DNA"/>
</dbReference>
<dbReference type="WBParaSite" id="BPAG_0000433801-mRNA-1">
    <property type="protein sequence ID" value="BPAG_0000433801-mRNA-1"/>
    <property type="gene ID" value="BPAG_0000433801"/>
</dbReference>
<sequence length="85" mass="9463">MSSLVATSCCLTTTGIWRYLPPFKFGATCYYLKLPTTTCNHLLTPATACYNLQPLVETYCYLLHLRTPATIRYLLPPAMPPATTS</sequence>
<keyword evidence="2" id="KW-1185">Reference proteome</keyword>
<gene>
    <name evidence="1" type="ORF">BPAG_LOCUS4302</name>
</gene>
<dbReference type="Proteomes" id="UP000278627">
    <property type="component" value="Unassembled WGS sequence"/>
</dbReference>
<reference evidence="3" key="1">
    <citation type="submission" date="2017-02" db="UniProtKB">
        <authorList>
            <consortium name="WormBaseParasite"/>
        </authorList>
    </citation>
    <scope>IDENTIFICATION</scope>
</reference>
<evidence type="ECO:0000313" key="2">
    <source>
        <dbReference type="Proteomes" id="UP000278627"/>
    </source>
</evidence>
<accession>A0A0N4T801</accession>